<evidence type="ECO:0000313" key="6">
    <source>
        <dbReference type="EMBL" id="CAD2075178.1"/>
    </source>
</evidence>
<dbReference type="InterPro" id="IPR003439">
    <property type="entry name" value="ABC_transporter-like_ATP-bd"/>
</dbReference>
<keyword evidence="7" id="KW-1185">Reference proteome</keyword>
<accession>A0A6V7RBW5</accession>
<dbReference type="PROSITE" id="PS00211">
    <property type="entry name" value="ABC_TRANSPORTER_1"/>
    <property type="match status" value="1"/>
</dbReference>
<dbReference type="InterPro" id="IPR017871">
    <property type="entry name" value="ABC_transporter-like_CS"/>
</dbReference>
<dbReference type="SMART" id="SM00382">
    <property type="entry name" value="AAA"/>
    <property type="match status" value="2"/>
</dbReference>
<dbReference type="Pfam" id="PF12848">
    <property type="entry name" value="ABC_tran_Xtn"/>
    <property type="match status" value="1"/>
</dbReference>
<keyword evidence="3" id="KW-0175">Coiled coil</keyword>
<dbReference type="SUPFAM" id="SSF52540">
    <property type="entry name" value="P-loop containing nucleoside triphosphate hydrolases"/>
    <property type="match status" value="2"/>
</dbReference>
<evidence type="ECO:0000256" key="2">
    <source>
        <dbReference type="ARBA" id="ARBA00022840"/>
    </source>
</evidence>
<dbReference type="AlphaFoldDB" id="A0A6V7RBW5"/>
<dbReference type="PANTHER" id="PTHR42855">
    <property type="entry name" value="ABC TRANSPORTER ATP-BINDING SUBUNIT"/>
    <property type="match status" value="1"/>
</dbReference>
<dbReference type="Pfam" id="PF00005">
    <property type="entry name" value="ABC_tran"/>
    <property type="match status" value="2"/>
</dbReference>
<keyword evidence="2 6" id="KW-0067">ATP-binding</keyword>
<comment type="caution">
    <text evidence="6">The sequence shown here is derived from an EMBL/GenBank/DDBJ whole genome shotgun (WGS) entry which is preliminary data.</text>
</comment>
<dbReference type="EMBL" id="CAJEWD010000006">
    <property type="protein sequence ID" value="CAD2075178.1"/>
    <property type="molecule type" value="Genomic_DNA"/>
</dbReference>
<gene>
    <name evidence="6" type="primary">yheS_1</name>
    <name evidence="6" type="ORF">JEODO184_00796</name>
</gene>
<feature type="coiled-coil region" evidence="3">
    <location>
        <begin position="470"/>
        <end position="523"/>
    </location>
</feature>
<keyword evidence="1" id="KW-0547">Nucleotide-binding</keyword>
<sequence>MQLLKLTNIKHYVSARLLFEVDHLHVSDKQIIGLVGDNGSGKTNLLKIIEGSVIPEEGVIERNTKIEIVPQLKRISDEKSGGEITQSYIQDALNQSAGLLLLDEPTTHLDFKHIDWLKDKLNEFPGAMIIVSHDREFLSTMCNEIWEVADKKIKVFAGGYQTYIEEKEKLKRHHDLEYEKYEKKKRQLQEAIKAKEEKATRATKAPTRKSASETGQIGAKPYYANKQKKLRKTASALETRLEQLEKVEKPAKEEPIRMQVYKEETLKNRIIIRGKEVSGSIGNKTLWQAFSFNISSGEKLGIIGPNGSGKTTLLEKILKQTPGITISPAVKIAYFTQQLTILEDHLSILDNVKLSSSQDETTIRTVLARMHFFNDDVFKLVNVLSGGEKVKLALAKLFLSDVNVLVLDEPTNFLDINSLQALEELMQTYQGTIIFVSHDRTLLENVATQIFSIEDQEVEVFDGTFKEFINRNTEHKRDKIKEELMLIENKIADVLSRLSLEVTPDLEQEFQNLLAQKKKIEAQHNK</sequence>
<evidence type="ECO:0000256" key="1">
    <source>
        <dbReference type="ARBA" id="ARBA00022741"/>
    </source>
</evidence>
<feature type="region of interest" description="Disordered" evidence="4">
    <location>
        <begin position="195"/>
        <end position="218"/>
    </location>
</feature>
<evidence type="ECO:0000256" key="4">
    <source>
        <dbReference type="SAM" id="MobiDB-lite"/>
    </source>
</evidence>
<dbReference type="PANTHER" id="PTHR42855:SF2">
    <property type="entry name" value="DRUG RESISTANCE ABC TRANSPORTER,ATP-BINDING PROTEIN"/>
    <property type="match status" value="1"/>
</dbReference>
<dbReference type="InterPro" id="IPR003593">
    <property type="entry name" value="AAA+_ATPase"/>
</dbReference>
<dbReference type="GO" id="GO:0005524">
    <property type="term" value="F:ATP binding"/>
    <property type="evidence" value="ECO:0007669"/>
    <property type="project" value="UniProtKB-KW"/>
</dbReference>
<dbReference type="RefSeq" id="WP_185125332.1">
    <property type="nucleotide sequence ID" value="NZ_CAJEWD010000006.1"/>
</dbReference>
<protein>
    <submittedName>
        <fullName evidence="6">Putative ABC transporter ATP-binding protein YheS</fullName>
    </submittedName>
</protein>
<feature type="domain" description="ABC transporter" evidence="5">
    <location>
        <begin position="272"/>
        <end position="480"/>
    </location>
</feature>
<evidence type="ECO:0000256" key="3">
    <source>
        <dbReference type="SAM" id="Coils"/>
    </source>
</evidence>
<name>A0A6V7RBW5_9STAP</name>
<evidence type="ECO:0000313" key="7">
    <source>
        <dbReference type="Proteomes" id="UP000589351"/>
    </source>
</evidence>
<organism evidence="6 7">
    <name type="scientific">Jeotgalicoccus meleagridis</name>
    <dbReference type="NCBI Taxonomy" id="2759181"/>
    <lineage>
        <taxon>Bacteria</taxon>
        <taxon>Bacillati</taxon>
        <taxon>Bacillota</taxon>
        <taxon>Bacilli</taxon>
        <taxon>Bacillales</taxon>
        <taxon>Staphylococcaceae</taxon>
        <taxon>Jeotgalicoccus</taxon>
    </lineage>
</organism>
<dbReference type="NCBIfam" id="NF000355">
    <property type="entry name" value="ribo_prot_ABC_F"/>
    <property type="match status" value="1"/>
</dbReference>
<dbReference type="GO" id="GO:0016887">
    <property type="term" value="F:ATP hydrolysis activity"/>
    <property type="evidence" value="ECO:0007669"/>
    <property type="project" value="InterPro"/>
</dbReference>
<proteinExistence type="predicted"/>
<dbReference type="CDD" id="cd03221">
    <property type="entry name" value="ABCF_EF-3"/>
    <property type="match status" value="2"/>
</dbReference>
<dbReference type="InterPro" id="IPR032781">
    <property type="entry name" value="ABC_tran_Xtn"/>
</dbReference>
<dbReference type="InterPro" id="IPR051309">
    <property type="entry name" value="ABCF_ATPase"/>
</dbReference>
<dbReference type="NCBIfam" id="NF000170">
    <property type="entry name" value="ABCF_Vga_all"/>
    <property type="match status" value="1"/>
</dbReference>
<evidence type="ECO:0000259" key="5">
    <source>
        <dbReference type="PROSITE" id="PS50893"/>
    </source>
</evidence>
<dbReference type="InterPro" id="IPR027417">
    <property type="entry name" value="P-loop_NTPase"/>
</dbReference>
<dbReference type="Proteomes" id="UP000589351">
    <property type="component" value="Unassembled WGS sequence"/>
</dbReference>
<dbReference type="Gene3D" id="3.40.50.300">
    <property type="entry name" value="P-loop containing nucleotide triphosphate hydrolases"/>
    <property type="match status" value="3"/>
</dbReference>
<dbReference type="PROSITE" id="PS50893">
    <property type="entry name" value="ABC_TRANSPORTER_2"/>
    <property type="match status" value="1"/>
</dbReference>
<reference evidence="6 7" key="1">
    <citation type="submission" date="2020-07" db="EMBL/GenBank/DDBJ databases">
        <authorList>
            <person name="Criscuolo A."/>
        </authorList>
    </citation>
    <scope>NUCLEOTIDE SEQUENCE [LARGE SCALE GENOMIC DNA]</scope>
    <source>
        <strain evidence="6">CIP111649</strain>
    </source>
</reference>